<feature type="compositionally biased region" description="Basic and acidic residues" evidence="1">
    <location>
        <begin position="86"/>
        <end position="113"/>
    </location>
</feature>
<protein>
    <submittedName>
        <fullName evidence="2">Uncharacterized protein</fullName>
    </submittedName>
</protein>
<dbReference type="AlphaFoldDB" id="A0A2H3B1K8"/>
<gene>
    <name evidence="2" type="ORF">ARMSODRAFT_1026031</name>
</gene>
<evidence type="ECO:0000313" key="3">
    <source>
        <dbReference type="Proteomes" id="UP000218334"/>
    </source>
</evidence>
<feature type="compositionally biased region" description="Basic and acidic residues" evidence="1">
    <location>
        <begin position="137"/>
        <end position="166"/>
    </location>
</feature>
<sequence length="185" mass="20916">MTRSELVDEVTDLQAQLHLAHQHVSARDGIIEGAHATMVVQNLFVQKQSISLNTKENERSRSNTKVSMNGKGRHLTGTEFWSEVEGAEKAKADKAAEKERKKNSCESAKNARQELEERWKVMKAAHGDAVQAWKERCEELRSQGMKRKDLPERPPRVYKPKLKEPGAGDDDSNDDEDSNDKSGEY</sequence>
<evidence type="ECO:0000313" key="2">
    <source>
        <dbReference type="EMBL" id="PBK60942.1"/>
    </source>
</evidence>
<proteinExistence type="predicted"/>
<dbReference type="Proteomes" id="UP000218334">
    <property type="component" value="Unassembled WGS sequence"/>
</dbReference>
<feature type="region of interest" description="Disordered" evidence="1">
    <location>
        <begin position="137"/>
        <end position="185"/>
    </location>
</feature>
<feature type="compositionally biased region" description="Acidic residues" evidence="1">
    <location>
        <begin position="167"/>
        <end position="178"/>
    </location>
</feature>
<reference evidence="3" key="1">
    <citation type="journal article" date="2017" name="Nat. Ecol. Evol.">
        <title>Genome expansion and lineage-specific genetic innovations in the forest pathogenic fungi Armillaria.</title>
        <authorList>
            <person name="Sipos G."/>
            <person name="Prasanna A.N."/>
            <person name="Walter M.C."/>
            <person name="O'Connor E."/>
            <person name="Balint B."/>
            <person name="Krizsan K."/>
            <person name="Kiss B."/>
            <person name="Hess J."/>
            <person name="Varga T."/>
            <person name="Slot J."/>
            <person name="Riley R."/>
            <person name="Boka B."/>
            <person name="Rigling D."/>
            <person name="Barry K."/>
            <person name="Lee J."/>
            <person name="Mihaltcheva S."/>
            <person name="LaButti K."/>
            <person name="Lipzen A."/>
            <person name="Waldron R."/>
            <person name="Moloney N.M."/>
            <person name="Sperisen C."/>
            <person name="Kredics L."/>
            <person name="Vagvoelgyi C."/>
            <person name="Patrignani A."/>
            <person name="Fitzpatrick D."/>
            <person name="Nagy I."/>
            <person name="Doyle S."/>
            <person name="Anderson J.B."/>
            <person name="Grigoriev I.V."/>
            <person name="Gueldener U."/>
            <person name="Muensterkoetter M."/>
            <person name="Nagy L.G."/>
        </authorList>
    </citation>
    <scope>NUCLEOTIDE SEQUENCE [LARGE SCALE GENOMIC DNA]</scope>
    <source>
        <strain evidence="3">28-4</strain>
    </source>
</reference>
<organism evidence="2 3">
    <name type="scientific">Armillaria solidipes</name>
    <dbReference type="NCBI Taxonomy" id="1076256"/>
    <lineage>
        <taxon>Eukaryota</taxon>
        <taxon>Fungi</taxon>
        <taxon>Dikarya</taxon>
        <taxon>Basidiomycota</taxon>
        <taxon>Agaricomycotina</taxon>
        <taxon>Agaricomycetes</taxon>
        <taxon>Agaricomycetidae</taxon>
        <taxon>Agaricales</taxon>
        <taxon>Marasmiineae</taxon>
        <taxon>Physalacriaceae</taxon>
        <taxon>Armillaria</taxon>
    </lineage>
</organism>
<dbReference type="STRING" id="1076256.A0A2H3B1K8"/>
<feature type="region of interest" description="Disordered" evidence="1">
    <location>
        <begin position="54"/>
        <end position="73"/>
    </location>
</feature>
<keyword evidence="3" id="KW-1185">Reference proteome</keyword>
<accession>A0A2H3B1K8</accession>
<evidence type="ECO:0000256" key="1">
    <source>
        <dbReference type="SAM" id="MobiDB-lite"/>
    </source>
</evidence>
<dbReference type="EMBL" id="KZ293480">
    <property type="protein sequence ID" value="PBK60942.1"/>
    <property type="molecule type" value="Genomic_DNA"/>
</dbReference>
<feature type="region of interest" description="Disordered" evidence="1">
    <location>
        <begin position="80"/>
        <end position="113"/>
    </location>
</feature>
<name>A0A2H3B1K8_9AGAR</name>